<protein>
    <recommendedName>
        <fullName evidence="1">CRAL/TRIO N-terminal domain-containing protein</fullName>
    </recommendedName>
</protein>
<accession>A0A4P1QQ76</accession>
<dbReference type="Proteomes" id="UP000188354">
    <property type="component" value="Chromosome LG19"/>
</dbReference>
<dbReference type="PANTHER" id="PTHR46226">
    <property type="entry name" value="CRAL-TRIO DOMAIN-CONTAINING PROTEIN"/>
    <property type="match status" value="1"/>
</dbReference>
<dbReference type="InterPro" id="IPR011074">
    <property type="entry name" value="CRAL/TRIO_N_dom"/>
</dbReference>
<evidence type="ECO:0000259" key="1">
    <source>
        <dbReference type="Pfam" id="PF03765"/>
    </source>
</evidence>
<feature type="non-terminal residue" evidence="2">
    <location>
        <position position="1"/>
    </location>
</feature>
<evidence type="ECO:0000313" key="2">
    <source>
        <dbReference type="EMBL" id="OIV92241.1"/>
    </source>
</evidence>
<keyword evidence="3" id="KW-1185">Reference proteome</keyword>
<dbReference type="SUPFAM" id="SSF46938">
    <property type="entry name" value="CRAL/TRIO N-terminal domain"/>
    <property type="match status" value="1"/>
</dbReference>
<evidence type="ECO:0000313" key="3">
    <source>
        <dbReference type="Proteomes" id="UP000188354"/>
    </source>
</evidence>
<dbReference type="STRING" id="3871.A0A4P1QQ76"/>
<feature type="domain" description="CRAL/TRIO N-terminal" evidence="1">
    <location>
        <begin position="3"/>
        <end position="32"/>
    </location>
</feature>
<name>A0A4P1QQ76_LUPAN</name>
<dbReference type="PANTHER" id="PTHR46226:SF6">
    <property type="entry name" value="SEC14P-LIKE PHOSPHATIDYLINOSITOL TRANSFER FAMILY PROTEIN"/>
    <property type="match status" value="1"/>
</dbReference>
<dbReference type="Gramene" id="OIV92241">
    <property type="protein sequence ID" value="OIV92241"/>
    <property type="gene ID" value="TanjilG_00259"/>
</dbReference>
<dbReference type="Gene3D" id="1.10.8.20">
    <property type="entry name" value="N-terminal domain of phosphatidylinositol transfer protein sec14p"/>
    <property type="match status" value="1"/>
</dbReference>
<dbReference type="EMBL" id="CM007379">
    <property type="protein sequence ID" value="OIV92241.1"/>
    <property type="molecule type" value="Genomic_DNA"/>
</dbReference>
<gene>
    <name evidence="2" type="ORF">TanjilG_00259</name>
</gene>
<sequence length="93" mass="10633">IVFQNMHQDYPTETLLRFLKAREWNVGKAHKMKPISADLYRAVRDSQLIGMSELPEPDPDDAKIVKAIETEFHKLENQNSFSNKVNGVAINGH</sequence>
<dbReference type="InterPro" id="IPR036273">
    <property type="entry name" value="CRAL/TRIO_N_dom_sf"/>
</dbReference>
<proteinExistence type="predicted"/>
<reference evidence="2 3" key="1">
    <citation type="journal article" date="2017" name="Plant Biotechnol. J.">
        <title>A comprehensive draft genome sequence for lupin (Lupinus angustifolius), an emerging health food: insights into plant-microbe interactions and legume evolution.</title>
        <authorList>
            <person name="Hane J.K."/>
            <person name="Ming Y."/>
            <person name="Kamphuis L.G."/>
            <person name="Nelson M.N."/>
            <person name="Garg G."/>
            <person name="Atkins C.A."/>
            <person name="Bayer P.E."/>
            <person name="Bravo A."/>
            <person name="Bringans S."/>
            <person name="Cannon S."/>
            <person name="Edwards D."/>
            <person name="Foley R."/>
            <person name="Gao L.L."/>
            <person name="Harrison M.J."/>
            <person name="Huang W."/>
            <person name="Hurgobin B."/>
            <person name="Li S."/>
            <person name="Liu C.W."/>
            <person name="McGrath A."/>
            <person name="Morahan G."/>
            <person name="Murray J."/>
            <person name="Weller J."/>
            <person name="Jian J."/>
            <person name="Singh K.B."/>
        </authorList>
    </citation>
    <scope>NUCLEOTIDE SEQUENCE [LARGE SCALE GENOMIC DNA]</scope>
    <source>
        <strain evidence="3">cv. Tanjil</strain>
        <tissue evidence="2">Whole plant</tissue>
    </source>
</reference>
<dbReference type="Pfam" id="PF03765">
    <property type="entry name" value="CRAL_TRIO_N"/>
    <property type="match status" value="1"/>
</dbReference>
<organism evidence="2 3">
    <name type="scientific">Lupinus angustifolius</name>
    <name type="common">Narrow-leaved blue lupine</name>
    <dbReference type="NCBI Taxonomy" id="3871"/>
    <lineage>
        <taxon>Eukaryota</taxon>
        <taxon>Viridiplantae</taxon>
        <taxon>Streptophyta</taxon>
        <taxon>Embryophyta</taxon>
        <taxon>Tracheophyta</taxon>
        <taxon>Spermatophyta</taxon>
        <taxon>Magnoliopsida</taxon>
        <taxon>eudicotyledons</taxon>
        <taxon>Gunneridae</taxon>
        <taxon>Pentapetalae</taxon>
        <taxon>rosids</taxon>
        <taxon>fabids</taxon>
        <taxon>Fabales</taxon>
        <taxon>Fabaceae</taxon>
        <taxon>Papilionoideae</taxon>
        <taxon>50 kb inversion clade</taxon>
        <taxon>genistoids sensu lato</taxon>
        <taxon>core genistoids</taxon>
        <taxon>Genisteae</taxon>
        <taxon>Lupinus</taxon>
    </lineage>
</organism>
<dbReference type="AlphaFoldDB" id="A0A4P1QQ76"/>